<feature type="domain" description="Pyruvate phosphate dikinase AMP/ATP-binding" evidence="17">
    <location>
        <begin position="325"/>
        <end position="378"/>
    </location>
</feature>
<dbReference type="EC" id="2.7.9.1" evidence="4 12"/>
<evidence type="ECO:0000256" key="13">
    <source>
        <dbReference type="PIRSR" id="PIRSR000853-1"/>
    </source>
</evidence>
<evidence type="ECO:0000256" key="14">
    <source>
        <dbReference type="PIRSR" id="PIRSR000853-2"/>
    </source>
</evidence>
<dbReference type="SUPFAM" id="SSF51621">
    <property type="entry name" value="Phosphoenolpyruvate/pyruvate domain"/>
    <property type="match status" value="1"/>
</dbReference>
<dbReference type="InterPro" id="IPR010121">
    <property type="entry name" value="Pyruvate_phosphate_dikinase"/>
</dbReference>
<feature type="domain" description="PEP-utilising enzyme C-terminal" evidence="18">
    <location>
        <begin position="565"/>
        <end position="912"/>
    </location>
</feature>
<feature type="binding site" evidence="14">
    <location>
        <position position="810"/>
    </location>
    <ligand>
        <name>substrate</name>
    </ligand>
</feature>
<comment type="function">
    <text evidence="2">Catalyzes the reversible phosphorylation of pyruvate and phosphate.</text>
</comment>
<evidence type="ECO:0000313" key="19">
    <source>
        <dbReference type="EMBL" id="ABB27433.1"/>
    </source>
</evidence>
<dbReference type="eggNOG" id="COG0574">
    <property type="taxonomic scope" value="Bacteria"/>
</dbReference>
<dbReference type="eggNOG" id="COG1080">
    <property type="taxonomic scope" value="Bacteria"/>
</dbReference>
<dbReference type="OrthoDB" id="9765468at2"/>
<evidence type="ECO:0000256" key="3">
    <source>
        <dbReference type="ARBA" id="ARBA00007837"/>
    </source>
</evidence>
<dbReference type="InterPro" id="IPR000121">
    <property type="entry name" value="PEP_util_C"/>
</dbReference>
<feature type="binding site" evidence="15">
    <location>
        <position position="812"/>
    </location>
    <ligand>
        <name>Mg(2+)</name>
        <dbReference type="ChEBI" id="CHEBI:18420"/>
    </ligand>
</feature>
<dbReference type="SUPFAM" id="SSF56059">
    <property type="entry name" value="Glutathione synthetase ATP-binding domain-like"/>
    <property type="match status" value="1"/>
</dbReference>
<evidence type="ECO:0000256" key="8">
    <source>
        <dbReference type="ARBA" id="ARBA00022741"/>
    </source>
</evidence>
<keyword evidence="9 19" id="KW-0418">Kinase</keyword>
<evidence type="ECO:0000259" key="17">
    <source>
        <dbReference type="Pfam" id="PF01326"/>
    </source>
</evidence>
<dbReference type="PANTHER" id="PTHR22931:SF9">
    <property type="entry name" value="PYRUVATE, PHOSPHATE DIKINASE 1, CHLOROPLASTIC"/>
    <property type="match status" value="1"/>
</dbReference>
<dbReference type="GO" id="GO:0050242">
    <property type="term" value="F:pyruvate, phosphate dikinase activity"/>
    <property type="evidence" value="ECO:0007669"/>
    <property type="project" value="UniProtKB-UniRule"/>
</dbReference>
<evidence type="ECO:0000256" key="6">
    <source>
        <dbReference type="ARBA" id="ARBA00022679"/>
    </source>
</evidence>
<accession>Q3AU92</accession>
<dbReference type="Pfam" id="PF02896">
    <property type="entry name" value="PEP-utilizers_C"/>
    <property type="match status" value="1"/>
</dbReference>
<protein>
    <recommendedName>
        <fullName evidence="5 12">Pyruvate, phosphate dikinase</fullName>
        <ecNumber evidence="4 12">2.7.9.1</ecNumber>
    </recommendedName>
</protein>
<dbReference type="InterPro" id="IPR036637">
    <property type="entry name" value="Phosphohistidine_dom_sf"/>
</dbReference>
<dbReference type="PROSITE" id="PS00370">
    <property type="entry name" value="PEP_ENZYMES_PHOS_SITE"/>
    <property type="match status" value="1"/>
</dbReference>
<feature type="binding site" evidence="15">
    <location>
        <position position="788"/>
    </location>
    <ligand>
        <name>Mg(2+)</name>
        <dbReference type="ChEBI" id="CHEBI:18420"/>
    </ligand>
</feature>
<dbReference type="Gene3D" id="3.50.30.10">
    <property type="entry name" value="Phosphohistidine domain"/>
    <property type="match status" value="1"/>
</dbReference>
<evidence type="ECO:0000256" key="2">
    <source>
        <dbReference type="ARBA" id="ARBA00003144"/>
    </source>
</evidence>
<feature type="binding site" evidence="14">
    <location>
        <position position="605"/>
    </location>
    <ligand>
        <name>substrate</name>
    </ligand>
</feature>
<evidence type="ECO:0000259" key="18">
    <source>
        <dbReference type="Pfam" id="PF02896"/>
    </source>
</evidence>
<reference evidence="19" key="1">
    <citation type="submission" date="2005-08" db="EMBL/GenBank/DDBJ databases">
        <title>Complete sequence of Chlorobium chlorochromatii CaD3.</title>
        <authorList>
            <person name="Copeland A."/>
            <person name="Lucas S."/>
            <person name="Lapidus A."/>
            <person name="Barry K."/>
            <person name="Detter J.C."/>
            <person name="Glavina T."/>
            <person name="Hammon N."/>
            <person name="Israni S."/>
            <person name="Pitluck S."/>
            <person name="Bryant D."/>
            <person name="Schmutz J."/>
            <person name="Larimer F."/>
            <person name="Land M."/>
            <person name="Kyrpides N."/>
            <person name="Ivanova N."/>
            <person name="Richardson P."/>
        </authorList>
    </citation>
    <scope>NUCLEOTIDE SEQUENCE [LARGE SCALE GENOMIC DNA]</scope>
    <source>
        <strain evidence="19">CaD3</strain>
    </source>
</reference>
<dbReference type="GO" id="GO:0005524">
    <property type="term" value="F:ATP binding"/>
    <property type="evidence" value="ECO:0007669"/>
    <property type="project" value="UniProtKB-UniRule"/>
</dbReference>
<evidence type="ECO:0000256" key="7">
    <source>
        <dbReference type="ARBA" id="ARBA00022723"/>
    </source>
</evidence>
<feature type="binding site" evidence="14">
    <location>
        <position position="661"/>
    </location>
    <ligand>
        <name>substrate</name>
    </ligand>
</feature>
<dbReference type="HOGENOM" id="CLU_015345_0_2_10"/>
<feature type="domain" description="PEP-utilising enzyme mobile" evidence="16">
    <location>
        <begin position="448"/>
        <end position="531"/>
    </location>
</feature>
<dbReference type="InterPro" id="IPR018274">
    <property type="entry name" value="PEP_util_AS"/>
</dbReference>
<dbReference type="AlphaFoldDB" id="Q3AU92"/>
<feature type="binding site" evidence="14">
    <location>
        <position position="812"/>
    </location>
    <ligand>
        <name>substrate</name>
    </ligand>
</feature>
<keyword evidence="8" id="KW-0547">Nucleotide-binding</keyword>
<comment type="catalytic activity">
    <reaction evidence="12">
        <text>pyruvate + phosphate + ATP = phosphoenolpyruvate + AMP + diphosphate + H(+)</text>
        <dbReference type="Rhea" id="RHEA:10756"/>
        <dbReference type="ChEBI" id="CHEBI:15361"/>
        <dbReference type="ChEBI" id="CHEBI:15378"/>
        <dbReference type="ChEBI" id="CHEBI:30616"/>
        <dbReference type="ChEBI" id="CHEBI:33019"/>
        <dbReference type="ChEBI" id="CHEBI:43474"/>
        <dbReference type="ChEBI" id="CHEBI:58702"/>
        <dbReference type="ChEBI" id="CHEBI:456215"/>
        <dbReference type="EC" id="2.7.9.1"/>
    </reaction>
</comment>
<feature type="binding site" evidence="14">
    <location>
        <position position="811"/>
    </location>
    <ligand>
        <name>substrate</name>
    </ligand>
</feature>
<dbReference type="InterPro" id="IPR040442">
    <property type="entry name" value="Pyrv_kinase-like_dom_sf"/>
</dbReference>
<dbReference type="NCBIfam" id="NF004531">
    <property type="entry name" value="PRK05878.1"/>
    <property type="match status" value="1"/>
</dbReference>
<feature type="domain" description="Pyruvate phosphate dikinase AMP/ATP-binding" evidence="17">
    <location>
        <begin position="78"/>
        <end position="315"/>
    </location>
</feature>
<evidence type="ECO:0000256" key="4">
    <source>
        <dbReference type="ARBA" id="ARBA00011994"/>
    </source>
</evidence>
<feature type="active site" description="Tele-phosphohistidine intermediate" evidence="13">
    <location>
        <position position="481"/>
    </location>
</feature>
<evidence type="ECO:0000256" key="9">
    <source>
        <dbReference type="ARBA" id="ARBA00022777"/>
    </source>
</evidence>
<comment type="cofactor">
    <cofactor evidence="1 12 15">
        <name>Mg(2+)</name>
        <dbReference type="ChEBI" id="CHEBI:18420"/>
    </cofactor>
</comment>
<sequence>MPNPEKTNEQAAKKQYLYSFAGGASDGDASMKNLLGGKGANLAEMANIGLPVPPGFTISTEVCTYYYDNQKNYPPNLFEQDIPDALSKIEYMLGKKFGDPVNPLLVSVRSGARASMPGMMDTILNLGLNSQTVDGLAKRSGNPRFAWDCYRRFVQMYGDVVLDLKPTNKKEIDPFEKILEEKKHERGITLDTEFTVEDLQDLVSRYKAAILEKTGRTFPEDPHEQLRGAIGAVFGSWNNERAIIYRKLNHIPGYWGTACNVQAMVFGNMGEDCGTGVAFTRDAATGENIFYGEFLMNAQGEDVVAGTRTPLKIEQLKANKPDIYDQLEEIRSSLERHYRDMMDIEFTIESNTLFMLQCRVGKRTGMAAVKIAVDMFNEGLIDEKEALMRIEPEQLNQLLRPVFNMKEKQAAISGGRLLATGLNAGPGAATGKIYFNAVDAYEASKKGEAVVLVRIETSPEDIKGMAVAEGILTERGGMTSHAALVARQMGKVCVAGCGALQIDYQKGEMRVAGKDIVLSEGDYISIDGSTGEVIAGKVATKNSEILEVLIDKTLKPEDASTWPIYKQLMKWADKYRKLKIRTNADQPDQADIAVTFGAEGIGLCRTEHMFFGGERIDAMREMILADDITGRQKALEKLLPYQREDFYGLFKCMGERPVTIRLLDPPLHEFLPHTDAEITALAAKIGKSYEEVNMRIEHLHEFNPMLGLRGCRLGILHPEIAVMQVRAIIEAACQLKKEGLEVIPEIMVPLVSTVKELEITSEIIHKTARSVFAEQGIGVQYLVGTMIEVPRAAITSDQIATVADFFSYGTNDLTQMGLGMSRDDSGQFLPTYQQQEIFARNPFESLDIDGVGRLMSISAKDGRAVKADLKLGICGEHGGDPATVEFCHKLGLNYVSCSPFRVPIARLAAARAALQD</sequence>
<dbReference type="STRING" id="340177.Cag_0155"/>
<dbReference type="NCBIfam" id="TIGR01828">
    <property type="entry name" value="pyru_phos_dikin"/>
    <property type="match status" value="1"/>
</dbReference>
<keyword evidence="19" id="KW-0670">Pyruvate</keyword>
<dbReference type="KEGG" id="cch:Cag_0155"/>
<dbReference type="InterPro" id="IPR013815">
    <property type="entry name" value="ATP_grasp_subdomain_1"/>
</dbReference>
<evidence type="ECO:0000256" key="12">
    <source>
        <dbReference type="PIRNR" id="PIRNR000853"/>
    </source>
</evidence>
<evidence type="ECO:0000256" key="1">
    <source>
        <dbReference type="ARBA" id="ARBA00001946"/>
    </source>
</evidence>
<dbReference type="Gene3D" id="3.30.470.20">
    <property type="entry name" value="ATP-grasp fold, B domain"/>
    <property type="match status" value="1"/>
</dbReference>
<gene>
    <name evidence="19" type="ordered locus">Cag_0155</name>
</gene>
<dbReference type="Gene3D" id="1.20.80.30">
    <property type="match status" value="1"/>
</dbReference>
<evidence type="ECO:0000256" key="5">
    <source>
        <dbReference type="ARBA" id="ARBA00020138"/>
    </source>
</evidence>
<comment type="similarity">
    <text evidence="3 12">Belongs to the PEP-utilizing enzyme family.</text>
</comment>
<keyword evidence="7 15" id="KW-0479">Metal-binding</keyword>
<evidence type="ECO:0000259" key="16">
    <source>
        <dbReference type="Pfam" id="PF00391"/>
    </source>
</evidence>
<dbReference type="Gene3D" id="3.30.1490.20">
    <property type="entry name" value="ATP-grasp fold, A domain"/>
    <property type="match status" value="1"/>
</dbReference>
<name>Q3AU92_CHLCH</name>
<dbReference type="PANTHER" id="PTHR22931">
    <property type="entry name" value="PHOSPHOENOLPYRUVATE DIKINASE-RELATED"/>
    <property type="match status" value="1"/>
</dbReference>
<feature type="domain" description="Pyruvate phosphate dikinase AMP/ATP-binding" evidence="17">
    <location>
        <begin position="33"/>
        <end position="70"/>
    </location>
</feature>
<dbReference type="SUPFAM" id="SSF52009">
    <property type="entry name" value="Phosphohistidine domain"/>
    <property type="match status" value="1"/>
</dbReference>
<feature type="binding site" evidence="14">
    <location>
        <position position="809"/>
    </location>
    <ligand>
        <name>substrate</name>
    </ligand>
</feature>
<feature type="active site" description="Proton donor" evidence="13">
    <location>
        <position position="874"/>
    </location>
</feature>
<dbReference type="Gene3D" id="1.10.189.10">
    <property type="entry name" value="Pyruvate Phosphate Dikinase, domain 2"/>
    <property type="match status" value="1"/>
</dbReference>
<feature type="binding site" evidence="14">
    <location>
        <position position="788"/>
    </location>
    <ligand>
        <name>substrate</name>
    </ligand>
</feature>
<keyword evidence="6 19" id="KW-0808">Transferase</keyword>
<dbReference type="InterPro" id="IPR002192">
    <property type="entry name" value="PPDK_AMP/ATP-bd"/>
</dbReference>
<dbReference type="GO" id="GO:0046872">
    <property type="term" value="F:metal ion binding"/>
    <property type="evidence" value="ECO:0007669"/>
    <property type="project" value="UniProtKB-UniRule"/>
</dbReference>
<keyword evidence="11 15" id="KW-0460">Magnesium</keyword>
<dbReference type="InterPro" id="IPR008279">
    <property type="entry name" value="PEP-util_enz_mobile_dom"/>
</dbReference>
<evidence type="ECO:0000256" key="15">
    <source>
        <dbReference type="PIRSR" id="PIRSR000853-3"/>
    </source>
</evidence>
<dbReference type="InterPro" id="IPR015813">
    <property type="entry name" value="Pyrv/PenolPyrv_kinase-like_dom"/>
</dbReference>
<dbReference type="GO" id="GO:0016301">
    <property type="term" value="F:kinase activity"/>
    <property type="evidence" value="ECO:0007669"/>
    <property type="project" value="UniProtKB-UniRule"/>
</dbReference>
<organism evidence="19">
    <name type="scientific">Chlorobium chlorochromatii (strain CaD3)</name>
    <dbReference type="NCBI Taxonomy" id="340177"/>
    <lineage>
        <taxon>Bacteria</taxon>
        <taxon>Pseudomonadati</taxon>
        <taxon>Chlorobiota</taxon>
        <taxon>Chlorobiia</taxon>
        <taxon>Chlorobiales</taxon>
        <taxon>Chlorobiaceae</taxon>
        <taxon>Chlorobium/Pelodictyon group</taxon>
        <taxon>Chlorobium</taxon>
    </lineage>
</organism>
<dbReference type="PIRSF" id="PIRSF000853">
    <property type="entry name" value="PPDK"/>
    <property type="match status" value="1"/>
</dbReference>
<dbReference type="Gene3D" id="3.20.20.60">
    <property type="entry name" value="Phosphoenolpyruvate-binding domains"/>
    <property type="match status" value="1"/>
</dbReference>
<dbReference type="EMBL" id="CP000108">
    <property type="protein sequence ID" value="ABB27433.1"/>
    <property type="molecule type" value="Genomic_DNA"/>
</dbReference>
<dbReference type="Pfam" id="PF01326">
    <property type="entry name" value="PPDK_N"/>
    <property type="match status" value="3"/>
</dbReference>
<evidence type="ECO:0000256" key="10">
    <source>
        <dbReference type="ARBA" id="ARBA00022840"/>
    </source>
</evidence>
<evidence type="ECO:0000256" key="11">
    <source>
        <dbReference type="ARBA" id="ARBA00022842"/>
    </source>
</evidence>
<keyword evidence="10" id="KW-0067">ATP-binding</keyword>
<dbReference type="Pfam" id="PF00391">
    <property type="entry name" value="PEP-utilizers"/>
    <property type="match status" value="1"/>
</dbReference>
<proteinExistence type="inferred from homology"/>